<dbReference type="AlphaFoldDB" id="V5WHB8"/>
<evidence type="ECO:0000313" key="3">
    <source>
        <dbReference type="Proteomes" id="UP000018680"/>
    </source>
</evidence>
<evidence type="ECO:0000313" key="2">
    <source>
        <dbReference type="EMBL" id="AHC14546.1"/>
    </source>
</evidence>
<dbReference type="HOGENOM" id="CLU_821197_0_0_12"/>
<name>V5WHB8_9SPIO</name>
<dbReference type="RefSeq" id="WP_024267470.1">
    <property type="nucleotide sequence ID" value="NC_023035.1"/>
</dbReference>
<dbReference type="eggNOG" id="ENOG5033Y28">
    <property type="taxonomic scope" value="Bacteria"/>
</dbReference>
<reference evidence="2 3" key="1">
    <citation type="journal article" date="2015" name="Stand. Genomic Sci.">
        <title>Complete genome sequence and description of Salinispira pacifica gen. nov., sp. nov., a novel spirochaete isolated form a hypersaline microbial mat.</title>
        <authorList>
            <person name="Ben Hania W."/>
            <person name="Joseph M."/>
            <person name="Schumann P."/>
            <person name="Bunk B."/>
            <person name="Fiebig A."/>
            <person name="Sproer C."/>
            <person name="Klenk H.P."/>
            <person name="Fardeau M.L."/>
            <person name="Spring S."/>
        </authorList>
    </citation>
    <scope>NUCLEOTIDE SEQUENCE [LARGE SCALE GENOMIC DNA]</scope>
    <source>
        <strain evidence="2 3">L21-RPul-D2</strain>
    </source>
</reference>
<dbReference type="Proteomes" id="UP000018680">
    <property type="component" value="Chromosome"/>
</dbReference>
<protein>
    <submittedName>
        <fullName evidence="2">Uncharacterized protein</fullName>
    </submittedName>
</protein>
<dbReference type="KEGG" id="slr:L21SP2_1143"/>
<sequence>MKKLISVLAVFLLSFTAFSQTVDISELENQFEEFSGDIAPALPSAAVMGTTWSDAYIGKVFPSMPPHLGAGAFVGAALFPLDAFESLLSVVDSSASLPSQITDLGAVPLPAFGASVRIGGVFLPFDVGVKYAALPAEYSAVSNAVLDYSLVGADIRYALLKGGAVKPKLSVGLGFSRLSSSISIQNILEGDYVILENPGTSEQLVLSNPDFQAGWTSTVLDATVQVSKSLLIFTPYAGAGISYANSDISGGISTSVKDENGTELTQEQIDSLIEDYESFTGENIPAVDVDGFISTIAQKGVSPRVFLGTSINIFVMRLDVNASYNFSSSNFAAELGLRFQL</sequence>
<evidence type="ECO:0000256" key="1">
    <source>
        <dbReference type="SAM" id="SignalP"/>
    </source>
</evidence>
<keyword evidence="3" id="KW-1185">Reference proteome</keyword>
<dbReference type="EMBL" id="CP006939">
    <property type="protein sequence ID" value="AHC14546.1"/>
    <property type="molecule type" value="Genomic_DNA"/>
</dbReference>
<keyword evidence="1" id="KW-0732">Signal</keyword>
<dbReference type="OrthoDB" id="357745at2"/>
<feature type="signal peptide" evidence="1">
    <location>
        <begin position="1"/>
        <end position="19"/>
    </location>
</feature>
<feature type="chain" id="PRO_5004741983" evidence="1">
    <location>
        <begin position="20"/>
        <end position="341"/>
    </location>
</feature>
<proteinExistence type="predicted"/>
<accession>V5WHB8</accession>
<organism evidence="2 3">
    <name type="scientific">Salinispira pacifica</name>
    <dbReference type="NCBI Taxonomy" id="1307761"/>
    <lineage>
        <taxon>Bacteria</taxon>
        <taxon>Pseudomonadati</taxon>
        <taxon>Spirochaetota</taxon>
        <taxon>Spirochaetia</taxon>
        <taxon>Spirochaetales</taxon>
        <taxon>Spirochaetaceae</taxon>
        <taxon>Salinispira</taxon>
    </lineage>
</organism>
<dbReference type="STRING" id="1307761.L21SP2_1143"/>
<gene>
    <name evidence="2" type="ORF">L21SP2_1143</name>
</gene>